<feature type="transmembrane region" description="Helical" evidence="1">
    <location>
        <begin position="26"/>
        <end position="54"/>
    </location>
</feature>
<evidence type="ECO:0000313" key="2">
    <source>
        <dbReference type="EMBL" id="KAF2855326.1"/>
    </source>
</evidence>
<proteinExistence type="predicted"/>
<organism evidence="2 3">
    <name type="scientific">Plenodomus tracheiphilus IPT5</name>
    <dbReference type="NCBI Taxonomy" id="1408161"/>
    <lineage>
        <taxon>Eukaryota</taxon>
        <taxon>Fungi</taxon>
        <taxon>Dikarya</taxon>
        <taxon>Ascomycota</taxon>
        <taxon>Pezizomycotina</taxon>
        <taxon>Dothideomycetes</taxon>
        <taxon>Pleosporomycetidae</taxon>
        <taxon>Pleosporales</taxon>
        <taxon>Pleosporineae</taxon>
        <taxon>Leptosphaeriaceae</taxon>
        <taxon>Plenodomus</taxon>
    </lineage>
</organism>
<gene>
    <name evidence="2" type="ORF">T440DRAFT_464600</name>
</gene>
<feature type="transmembrane region" description="Helical" evidence="1">
    <location>
        <begin position="66"/>
        <end position="84"/>
    </location>
</feature>
<name>A0A6A7BIJ3_9PLEO</name>
<keyword evidence="1" id="KW-0812">Transmembrane</keyword>
<keyword evidence="1" id="KW-1133">Transmembrane helix</keyword>
<dbReference type="OrthoDB" id="3800458at2759"/>
<dbReference type="Proteomes" id="UP000799423">
    <property type="component" value="Unassembled WGS sequence"/>
</dbReference>
<evidence type="ECO:0000313" key="3">
    <source>
        <dbReference type="Proteomes" id="UP000799423"/>
    </source>
</evidence>
<feature type="transmembrane region" description="Helical" evidence="1">
    <location>
        <begin position="96"/>
        <end position="114"/>
    </location>
</feature>
<keyword evidence="3" id="KW-1185">Reference proteome</keyword>
<dbReference type="AlphaFoldDB" id="A0A6A7BIJ3"/>
<evidence type="ECO:0000256" key="1">
    <source>
        <dbReference type="SAM" id="Phobius"/>
    </source>
</evidence>
<feature type="transmembrane region" description="Helical" evidence="1">
    <location>
        <begin position="120"/>
        <end position="141"/>
    </location>
</feature>
<sequence length="155" mass="17189">MNQLVCHIAPSQQGRFRLMTGITLRVLLMIGQCLFIFSGSIMGPLMGITSVLWLIMRNDTAIDPKLSWIVFGGWSFLTLAYLMLQCHRVFNHSLYILLTVAVAGLCMCLVAIVQKSSFETGLVTAIPTCTSFAAYAVAFFFPDSHMRGDVWDGEV</sequence>
<protein>
    <submittedName>
        <fullName evidence="2">Uncharacterized protein</fullName>
    </submittedName>
</protein>
<keyword evidence="1" id="KW-0472">Membrane</keyword>
<accession>A0A6A7BIJ3</accession>
<reference evidence="2" key="1">
    <citation type="submission" date="2020-01" db="EMBL/GenBank/DDBJ databases">
        <authorList>
            <consortium name="DOE Joint Genome Institute"/>
            <person name="Haridas S."/>
            <person name="Albert R."/>
            <person name="Binder M."/>
            <person name="Bloem J."/>
            <person name="Labutti K."/>
            <person name="Salamov A."/>
            <person name="Andreopoulos B."/>
            <person name="Baker S.E."/>
            <person name="Barry K."/>
            <person name="Bills G."/>
            <person name="Bluhm B.H."/>
            <person name="Cannon C."/>
            <person name="Castanera R."/>
            <person name="Culley D.E."/>
            <person name="Daum C."/>
            <person name="Ezra D."/>
            <person name="Gonzalez J.B."/>
            <person name="Henrissat B."/>
            <person name="Kuo A."/>
            <person name="Liang C."/>
            <person name="Lipzen A."/>
            <person name="Lutzoni F."/>
            <person name="Magnuson J."/>
            <person name="Mondo S."/>
            <person name="Nolan M."/>
            <person name="Ohm R."/>
            <person name="Pangilinan J."/>
            <person name="Park H.-J."/>
            <person name="Ramirez L."/>
            <person name="Alfaro M."/>
            <person name="Sun H."/>
            <person name="Tritt A."/>
            <person name="Yoshinaga Y."/>
            <person name="Zwiers L.-H."/>
            <person name="Turgeon B.G."/>
            <person name="Goodwin S.B."/>
            <person name="Spatafora J.W."/>
            <person name="Crous P.W."/>
            <person name="Grigoriev I.V."/>
        </authorList>
    </citation>
    <scope>NUCLEOTIDE SEQUENCE</scope>
    <source>
        <strain evidence="2">IPT5</strain>
    </source>
</reference>
<dbReference type="EMBL" id="MU006291">
    <property type="protein sequence ID" value="KAF2855326.1"/>
    <property type="molecule type" value="Genomic_DNA"/>
</dbReference>